<dbReference type="AlphaFoldDB" id="A0A0X8X7Q4"/>
<organism evidence="2 3">
    <name type="scientific">Halorhodospira halochloris</name>
    <name type="common">Ectothiorhodospira halochloris</name>
    <dbReference type="NCBI Taxonomy" id="1052"/>
    <lineage>
        <taxon>Bacteria</taxon>
        <taxon>Pseudomonadati</taxon>
        <taxon>Pseudomonadota</taxon>
        <taxon>Gammaproteobacteria</taxon>
        <taxon>Chromatiales</taxon>
        <taxon>Ectothiorhodospiraceae</taxon>
        <taxon>Halorhodospira</taxon>
    </lineage>
</organism>
<dbReference type="EMBL" id="AP017372">
    <property type="protein sequence ID" value="BAU57150.1"/>
    <property type="molecule type" value="Genomic_DNA"/>
</dbReference>
<sequence>MLRHKLSLGIAALGAAVTLAMNPVAAAGGPFGKGFPIPGDGYRLIEAELIDRRTGRFELWQQHHDKRSIGDEMATFANLNLRRAGNWQAGMGLGSYGKEGEDGAAFANVQAKQMWREPHRDGYGLGWAAGMHYDYSNERRHDHYLVIPATVRWGERTTLHANLGATHNNQTDDTEGLWALGMDFRFTERWDVILQLSDNTEDDTNIDGIAGISRSIFNDLVQLDLAYGREFTSGAHDEYYFGIRFDAIRF</sequence>
<dbReference type="SUPFAM" id="SSF56935">
    <property type="entry name" value="Porins"/>
    <property type="match status" value="1"/>
</dbReference>
<name>A0A0X8X7Q4_HALHR</name>
<dbReference type="OrthoDB" id="5782902at2"/>
<proteinExistence type="predicted"/>
<keyword evidence="3" id="KW-1185">Reference proteome</keyword>
<evidence type="ECO:0000313" key="3">
    <source>
        <dbReference type="Proteomes" id="UP000218890"/>
    </source>
</evidence>
<dbReference type="RefSeq" id="WP_096407822.1">
    <property type="nucleotide sequence ID" value="NZ_AP017372.2"/>
</dbReference>
<dbReference type="KEGG" id="hhk:HH1059_04680"/>
<keyword evidence="1" id="KW-0732">Signal</keyword>
<dbReference type="Proteomes" id="UP000218890">
    <property type="component" value="Chromosome"/>
</dbReference>
<accession>A0A0X8X7Q4</accession>
<feature type="signal peptide" evidence="1">
    <location>
        <begin position="1"/>
        <end position="26"/>
    </location>
</feature>
<protein>
    <submittedName>
        <fullName evidence="2">Uncharacterized protein</fullName>
    </submittedName>
</protein>
<reference evidence="2" key="1">
    <citation type="submission" date="2016-02" db="EMBL/GenBank/DDBJ databases">
        <title>Halorhodospira halochloris DSM-1059 complete genome, version 2.</title>
        <authorList>
            <person name="Tsukatani Y."/>
        </authorList>
    </citation>
    <scope>NUCLEOTIDE SEQUENCE</scope>
    <source>
        <strain evidence="2">DSM 1059</strain>
    </source>
</reference>
<feature type="chain" id="PRO_5007071569" evidence="1">
    <location>
        <begin position="27"/>
        <end position="250"/>
    </location>
</feature>
<evidence type="ECO:0000256" key="1">
    <source>
        <dbReference type="SAM" id="SignalP"/>
    </source>
</evidence>
<gene>
    <name evidence="2" type="ORF">HH1059_04680</name>
</gene>
<evidence type="ECO:0000313" key="2">
    <source>
        <dbReference type="EMBL" id="BAU57150.1"/>
    </source>
</evidence>